<feature type="domain" description="AB hydrolase-1" evidence="1">
    <location>
        <begin position="37"/>
        <end position="264"/>
    </location>
</feature>
<dbReference type="InterPro" id="IPR050266">
    <property type="entry name" value="AB_hydrolase_sf"/>
</dbReference>
<dbReference type="InterPro" id="IPR029058">
    <property type="entry name" value="AB_hydrolase_fold"/>
</dbReference>
<dbReference type="GO" id="GO:0046464">
    <property type="term" value="P:acylglycerol catabolic process"/>
    <property type="evidence" value="ECO:0007669"/>
    <property type="project" value="TreeGrafter"/>
</dbReference>
<dbReference type="PANTHER" id="PTHR43798">
    <property type="entry name" value="MONOACYLGLYCEROL LIPASE"/>
    <property type="match status" value="1"/>
</dbReference>
<protein>
    <submittedName>
        <fullName evidence="2">Poly(3-hydroxyalkanoate) depolymerase</fullName>
    </submittedName>
</protein>
<dbReference type="OrthoDB" id="7958481at2"/>
<dbReference type="PANTHER" id="PTHR43798:SF5">
    <property type="entry name" value="MONOACYLGLYCEROL LIPASE ABHD6"/>
    <property type="match status" value="1"/>
</dbReference>
<dbReference type="Gene3D" id="3.40.50.1820">
    <property type="entry name" value="alpha/beta hydrolase"/>
    <property type="match status" value="1"/>
</dbReference>
<name>A0A098Y591_9ACTN</name>
<dbReference type="InterPro" id="IPR011942">
    <property type="entry name" value="PHA_depoly_arom"/>
</dbReference>
<dbReference type="EMBL" id="JPMX01000075">
    <property type="protein sequence ID" value="KGH45610.1"/>
    <property type="molecule type" value="Genomic_DNA"/>
</dbReference>
<gene>
    <name evidence="2" type="ORF">IN07_16005</name>
</gene>
<evidence type="ECO:0000259" key="1">
    <source>
        <dbReference type="Pfam" id="PF00561"/>
    </source>
</evidence>
<evidence type="ECO:0000313" key="2">
    <source>
        <dbReference type="EMBL" id="KGH45610.1"/>
    </source>
</evidence>
<dbReference type="SUPFAM" id="SSF53474">
    <property type="entry name" value="alpha/beta-Hydrolases"/>
    <property type="match status" value="1"/>
</dbReference>
<dbReference type="PRINTS" id="PR00111">
    <property type="entry name" value="ABHYDROLASE"/>
</dbReference>
<comment type="caution">
    <text evidence="2">The sequence shown here is derived from an EMBL/GenBank/DDBJ whole genome shotgun (WGS) entry which is preliminary data.</text>
</comment>
<sequence>MSVGRGTRRDGDPPLRTVTVGGRTLRVSVHPGDGTLPPLLLLNGIGASLEVLQPFVDALDPRREVIRFDVPGVGGSPRPVMPYTMVTFAPVVAGLLSKLGHREAVDVLGFSWGGGLAQQFAVQHRRRCRRLVLAATGTGSLMVPAHPRVLSKMLTPRRHRDPDYARTIAGEIYGGTMRQHPERAAEVLHAESRLGPQRGYYYQLAAGAGWSSLPLLRMIKQPTLVIAGDDDPIIPAVNPRVMARLIPDSELHLYRGGHLALVTEAPELAPVVERFLS</sequence>
<dbReference type="InterPro" id="IPR000073">
    <property type="entry name" value="AB_hydrolase_1"/>
</dbReference>
<dbReference type="AlphaFoldDB" id="A0A098Y591"/>
<proteinExistence type="predicted"/>
<organism evidence="2 3">
    <name type="scientific">Modestobacter caceresii</name>
    <dbReference type="NCBI Taxonomy" id="1522368"/>
    <lineage>
        <taxon>Bacteria</taxon>
        <taxon>Bacillati</taxon>
        <taxon>Actinomycetota</taxon>
        <taxon>Actinomycetes</taxon>
        <taxon>Geodermatophilales</taxon>
        <taxon>Geodermatophilaceae</taxon>
        <taxon>Modestobacter</taxon>
    </lineage>
</organism>
<dbReference type="GO" id="GO:0047372">
    <property type="term" value="F:monoacylglycerol lipase activity"/>
    <property type="evidence" value="ECO:0007669"/>
    <property type="project" value="TreeGrafter"/>
</dbReference>
<dbReference type="Pfam" id="PF00561">
    <property type="entry name" value="Abhydrolase_1"/>
    <property type="match status" value="1"/>
</dbReference>
<dbReference type="NCBIfam" id="TIGR02240">
    <property type="entry name" value="PHA_depoly_arom"/>
    <property type="match status" value="1"/>
</dbReference>
<accession>A0A098Y591</accession>
<dbReference type="STRING" id="1522368.IN07_16005"/>
<dbReference type="Proteomes" id="UP000029713">
    <property type="component" value="Unassembled WGS sequence"/>
</dbReference>
<dbReference type="RefSeq" id="WP_036337064.1">
    <property type="nucleotide sequence ID" value="NZ_JPMX01000075.1"/>
</dbReference>
<keyword evidence="3" id="KW-1185">Reference proteome</keyword>
<dbReference type="GO" id="GO:0016020">
    <property type="term" value="C:membrane"/>
    <property type="evidence" value="ECO:0007669"/>
    <property type="project" value="TreeGrafter"/>
</dbReference>
<evidence type="ECO:0000313" key="3">
    <source>
        <dbReference type="Proteomes" id="UP000029713"/>
    </source>
</evidence>
<reference evidence="2 3" key="1">
    <citation type="submission" date="2014-07" db="EMBL/GenBank/DDBJ databases">
        <title>Biosystematic studies on Modestobacter strains isolated from extreme hyper-arid desert soil and from historic building.</title>
        <authorList>
            <person name="Bukarasam K."/>
            <person name="Bull A."/>
            <person name="Girard G."/>
            <person name="van Wezel G."/>
            <person name="Goodfellow M."/>
        </authorList>
    </citation>
    <scope>NUCLEOTIDE SEQUENCE [LARGE SCALE GENOMIC DNA]</scope>
    <source>
        <strain evidence="2 3">KNN45-2b</strain>
    </source>
</reference>